<dbReference type="InterPro" id="IPR001518">
    <property type="entry name" value="Arginosuc_synth"/>
</dbReference>
<dbReference type="SUPFAM" id="SSF69864">
    <property type="entry name" value="Argininosuccinate synthetase, C-terminal domain"/>
    <property type="match status" value="1"/>
</dbReference>
<dbReference type="AlphaFoldDB" id="A0A9P7EC81"/>
<dbReference type="GO" id="GO:0000053">
    <property type="term" value="P:argininosuccinate metabolic process"/>
    <property type="evidence" value="ECO:0007669"/>
    <property type="project" value="TreeGrafter"/>
</dbReference>
<keyword evidence="8" id="KW-0547">Nucleotide-binding</keyword>
<dbReference type="NCBIfam" id="NF001770">
    <property type="entry name" value="PRK00509.1"/>
    <property type="match status" value="1"/>
</dbReference>
<reference evidence="14" key="1">
    <citation type="journal article" date="2020" name="New Phytol.">
        <title>Comparative genomics reveals dynamic genome evolution in host specialist ectomycorrhizal fungi.</title>
        <authorList>
            <person name="Lofgren L.A."/>
            <person name="Nguyen N.H."/>
            <person name="Vilgalys R."/>
            <person name="Ruytinx J."/>
            <person name="Liao H.L."/>
            <person name="Branco S."/>
            <person name="Kuo A."/>
            <person name="LaButti K."/>
            <person name="Lipzen A."/>
            <person name="Andreopoulos W."/>
            <person name="Pangilinan J."/>
            <person name="Riley R."/>
            <person name="Hundley H."/>
            <person name="Na H."/>
            <person name="Barry K."/>
            <person name="Grigoriev I.V."/>
            <person name="Stajich J.E."/>
            <person name="Kennedy P.G."/>
        </authorList>
    </citation>
    <scope>NUCLEOTIDE SEQUENCE</scope>
    <source>
        <strain evidence="14">MN1</strain>
    </source>
</reference>
<evidence type="ECO:0000256" key="5">
    <source>
        <dbReference type="ARBA" id="ARBA00022571"/>
    </source>
</evidence>
<dbReference type="InterPro" id="IPR014729">
    <property type="entry name" value="Rossmann-like_a/b/a_fold"/>
</dbReference>
<dbReference type="FunFam" id="3.90.1260.10:FF:000003">
    <property type="entry name" value="Argininosuccinate synthase"/>
    <property type="match status" value="1"/>
</dbReference>
<dbReference type="GeneID" id="64629536"/>
<evidence type="ECO:0000256" key="9">
    <source>
        <dbReference type="ARBA" id="ARBA00022840"/>
    </source>
</evidence>
<dbReference type="GO" id="GO:0004055">
    <property type="term" value="F:argininosuccinate synthase activity"/>
    <property type="evidence" value="ECO:0007669"/>
    <property type="project" value="UniProtKB-EC"/>
</dbReference>
<dbReference type="GO" id="GO:0005737">
    <property type="term" value="C:cytoplasm"/>
    <property type="evidence" value="ECO:0007669"/>
    <property type="project" value="TreeGrafter"/>
</dbReference>
<evidence type="ECO:0000256" key="2">
    <source>
        <dbReference type="ARBA" id="ARBA00011881"/>
    </source>
</evidence>
<gene>
    <name evidence="14" type="ORF">BJ212DRAFT_1350904</name>
</gene>
<comment type="caution">
    <text evidence="14">The sequence shown here is derived from an EMBL/GenBank/DDBJ whole genome shotgun (WGS) entry which is preliminary data.</text>
</comment>
<evidence type="ECO:0000313" key="15">
    <source>
        <dbReference type="Proteomes" id="UP000807769"/>
    </source>
</evidence>
<evidence type="ECO:0000256" key="3">
    <source>
        <dbReference type="ARBA" id="ARBA00012286"/>
    </source>
</evidence>
<organism evidence="14 15">
    <name type="scientific">Suillus subaureus</name>
    <dbReference type="NCBI Taxonomy" id="48587"/>
    <lineage>
        <taxon>Eukaryota</taxon>
        <taxon>Fungi</taxon>
        <taxon>Dikarya</taxon>
        <taxon>Basidiomycota</taxon>
        <taxon>Agaricomycotina</taxon>
        <taxon>Agaricomycetes</taxon>
        <taxon>Agaricomycetidae</taxon>
        <taxon>Boletales</taxon>
        <taxon>Suillineae</taxon>
        <taxon>Suillaceae</taxon>
        <taxon>Suillus</taxon>
    </lineage>
</organism>
<evidence type="ECO:0000256" key="11">
    <source>
        <dbReference type="ARBA" id="ARBA00060987"/>
    </source>
</evidence>
<feature type="domain" description="Arginosuccinate synthase C-terminal" evidence="13">
    <location>
        <begin position="181"/>
        <end position="403"/>
    </location>
</feature>
<evidence type="ECO:0000256" key="6">
    <source>
        <dbReference type="ARBA" id="ARBA00022598"/>
    </source>
</evidence>
<dbReference type="InterPro" id="IPR018223">
    <property type="entry name" value="Arginosuc_synth_CS"/>
</dbReference>
<dbReference type="OrthoDB" id="1688907at2759"/>
<comment type="similarity">
    <text evidence="11">Belongs to the argininosuccinate synthase family. Type 1 subfamily.</text>
</comment>
<evidence type="ECO:0000259" key="13">
    <source>
        <dbReference type="Pfam" id="PF20979"/>
    </source>
</evidence>
<dbReference type="RefSeq" id="XP_041193528.1">
    <property type="nucleotide sequence ID" value="XM_041335519.1"/>
</dbReference>
<dbReference type="Pfam" id="PF00764">
    <property type="entry name" value="Arginosuc_synth"/>
    <property type="match status" value="1"/>
</dbReference>
<dbReference type="CDD" id="cd01999">
    <property type="entry name" value="ASS"/>
    <property type="match status" value="1"/>
</dbReference>
<comment type="pathway">
    <text evidence="1">Amino-acid biosynthesis; L-arginine biosynthesis; L-arginine from L-ornithine and carbamoyl phosphate: step 2/3.</text>
</comment>
<dbReference type="SUPFAM" id="SSF52402">
    <property type="entry name" value="Adenine nucleotide alpha hydrolases-like"/>
    <property type="match status" value="1"/>
</dbReference>
<dbReference type="Gene3D" id="3.40.50.620">
    <property type="entry name" value="HUPs"/>
    <property type="match status" value="1"/>
</dbReference>
<dbReference type="PANTHER" id="PTHR11587">
    <property type="entry name" value="ARGININOSUCCINATE SYNTHASE"/>
    <property type="match status" value="1"/>
</dbReference>
<dbReference type="FunFam" id="3.40.50.620:FF:000019">
    <property type="entry name" value="Argininosuccinate synthase"/>
    <property type="match status" value="1"/>
</dbReference>
<dbReference type="PROSITE" id="PS00565">
    <property type="entry name" value="ARGININOSUCCIN_SYN_2"/>
    <property type="match status" value="1"/>
</dbReference>
<dbReference type="NCBIfam" id="TIGR00032">
    <property type="entry name" value="argG"/>
    <property type="match status" value="1"/>
</dbReference>
<keyword evidence="6" id="KW-0436">Ligase</keyword>
<dbReference type="HAMAP" id="MF_00005">
    <property type="entry name" value="Arg_succ_synth_type1"/>
    <property type="match status" value="1"/>
</dbReference>
<dbReference type="InterPro" id="IPR048268">
    <property type="entry name" value="Arginosuc_syn_C"/>
</dbReference>
<dbReference type="GO" id="GO:0005524">
    <property type="term" value="F:ATP binding"/>
    <property type="evidence" value="ECO:0007669"/>
    <property type="project" value="UniProtKB-KW"/>
</dbReference>
<dbReference type="PANTHER" id="PTHR11587:SF2">
    <property type="entry name" value="ARGININOSUCCINATE SYNTHASE"/>
    <property type="match status" value="1"/>
</dbReference>
<dbReference type="Gene3D" id="3.90.1260.10">
    <property type="entry name" value="Argininosuccinate synthetase, chain A, domain 2"/>
    <property type="match status" value="1"/>
</dbReference>
<dbReference type="GO" id="GO:0000050">
    <property type="term" value="P:urea cycle"/>
    <property type="evidence" value="ECO:0007669"/>
    <property type="project" value="TreeGrafter"/>
</dbReference>
<evidence type="ECO:0000256" key="1">
    <source>
        <dbReference type="ARBA" id="ARBA00004967"/>
    </source>
</evidence>
<keyword evidence="9" id="KW-0067">ATP-binding</keyword>
<name>A0A9P7EC81_9AGAM</name>
<evidence type="ECO:0000313" key="14">
    <source>
        <dbReference type="EMBL" id="KAG1817109.1"/>
    </source>
</evidence>
<dbReference type="Pfam" id="PF20979">
    <property type="entry name" value="Arginosuc_syn_C"/>
    <property type="match status" value="1"/>
</dbReference>
<evidence type="ECO:0000256" key="4">
    <source>
        <dbReference type="ARBA" id="ARBA00014810"/>
    </source>
</evidence>
<dbReference type="EMBL" id="JABBWG010000014">
    <property type="protein sequence ID" value="KAG1817109.1"/>
    <property type="molecule type" value="Genomic_DNA"/>
</dbReference>
<evidence type="ECO:0000259" key="12">
    <source>
        <dbReference type="Pfam" id="PF00764"/>
    </source>
</evidence>
<keyword evidence="5" id="KW-0055">Arginine biosynthesis</keyword>
<dbReference type="GO" id="GO:0006526">
    <property type="term" value="P:L-arginine biosynthetic process"/>
    <property type="evidence" value="ECO:0007669"/>
    <property type="project" value="UniProtKB-KW"/>
</dbReference>
<dbReference type="InterPro" id="IPR048267">
    <property type="entry name" value="Arginosuc_syn_N"/>
</dbReference>
<keyword evidence="15" id="KW-1185">Reference proteome</keyword>
<feature type="domain" description="Arginosuccinate synthase-like N-terminal" evidence="12">
    <location>
        <begin position="8"/>
        <end position="172"/>
    </location>
</feature>
<sequence>MSPPAQGRVLLAYSGGLDTSCILAWLIEQGYEVYAFMADVGQEEDFEAARKKALSVGAKKFFLEDLKREFVTQLIYPAVQANCIYENVYLLGTSLARPVIARGMMSVAANEGCDYVSHGCTGKGNDQVRFELAFYGLKPDIKVIAPWRLPEFYNRFPGRQALLAYAAEKQIPVQQTAAKPWSTDENLFHISYEAGILEDPNTTPPNDMWKLTASLEDAPAEPEQLSIEFKAGLPVKVVIADQAPLTDPVDIFLALNAVARKHGVGRIDIVENRFIGVKSRGCYESPGATILRVAHMDIEGLTLDRNVRALRDQFVTIELGRILYNGHFFTPEREFVTSAIPASQRTVNGTVRLKLYKGNVVVIGRYSDEGLYDEHQSSMDELGGFEPTDTTGFIQIESIRIKKWGQANARKGQAGVEPEDVYGSRI</sequence>
<accession>A0A9P7EC81</accession>
<dbReference type="PROSITE" id="PS00564">
    <property type="entry name" value="ARGININOSUCCIN_SYN_1"/>
    <property type="match status" value="1"/>
</dbReference>
<dbReference type="InterPro" id="IPR023434">
    <property type="entry name" value="Arginosuc_synth_type_1_subfam"/>
</dbReference>
<keyword evidence="7" id="KW-0028">Amino-acid biosynthesis</keyword>
<evidence type="ECO:0000256" key="8">
    <source>
        <dbReference type="ARBA" id="ARBA00022741"/>
    </source>
</evidence>
<protein>
    <recommendedName>
        <fullName evidence="4">Argininosuccinate synthase</fullName>
        <ecNumber evidence="3">6.3.4.5</ecNumber>
    </recommendedName>
    <alternativeName>
        <fullName evidence="10">Citrulline--aspartate ligase</fullName>
    </alternativeName>
</protein>
<proteinExistence type="inferred from homology"/>
<dbReference type="InterPro" id="IPR024074">
    <property type="entry name" value="AS_cat/multimer_dom_body"/>
</dbReference>
<dbReference type="Proteomes" id="UP000807769">
    <property type="component" value="Unassembled WGS sequence"/>
</dbReference>
<evidence type="ECO:0000256" key="10">
    <source>
        <dbReference type="ARBA" id="ARBA00029916"/>
    </source>
</evidence>
<evidence type="ECO:0000256" key="7">
    <source>
        <dbReference type="ARBA" id="ARBA00022605"/>
    </source>
</evidence>
<dbReference type="EC" id="6.3.4.5" evidence="3"/>
<comment type="subunit">
    <text evidence="2">Homotetramer.</text>
</comment>